<dbReference type="PANTHER" id="PTHR11109">
    <property type="entry name" value="GTP CYCLOHYDROLASE I"/>
    <property type="match status" value="1"/>
</dbReference>
<dbReference type="Pfam" id="PF01227">
    <property type="entry name" value="GTP_cyclohydroI"/>
    <property type="match status" value="1"/>
</dbReference>
<comment type="caution">
    <text evidence="11">The sequence shown here is derived from an EMBL/GenBank/DDBJ whole genome shotgun (WGS) entry which is preliminary data.</text>
</comment>
<dbReference type="EC" id="3.5.4.16" evidence="9"/>
<name>A0AAJ4WBW1_9GAMM</name>
<dbReference type="NCBIfam" id="TIGR00063">
    <property type="entry name" value="folE"/>
    <property type="match status" value="1"/>
</dbReference>
<comment type="subunit">
    <text evidence="9">Homopolymer.</text>
</comment>
<feature type="binding site" evidence="9">
    <location>
        <position position="180"/>
    </location>
    <ligand>
        <name>Zn(2+)</name>
        <dbReference type="ChEBI" id="CHEBI:29105"/>
    </ligand>
</feature>
<evidence type="ECO:0000256" key="3">
    <source>
        <dbReference type="ARBA" id="ARBA00008085"/>
    </source>
</evidence>
<dbReference type="FunFam" id="3.30.1130.10:FF:000001">
    <property type="entry name" value="GTP cyclohydrolase 1"/>
    <property type="match status" value="1"/>
</dbReference>
<comment type="similarity">
    <text evidence="3 9">Belongs to the GTP cyclohydrolase I family.</text>
</comment>
<dbReference type="SUPFAM" id="SSF55620">
    <property type="entry name" value="Tetrahydrobiopterin biosynthesis enzymes-like"/>
    <property type="match status" value="1"/>
</dbReference>
<dbReference type="GO" id="GO:0046654">
    <property type="term" value="P:tetrahydrofolate biosynthetic process"/>
    <property type="evidence" value="ECO:0007669"/>
    <property type="project" value="UniProtKB-UniRule"/>
</dbReference>
<keyword evidence="6 9" id="KW-0479">Metal-binding</keyword>
<proteinExistence type="inferred from homology"/>
<dbReference type="NCBIfam" id="NF006824">
    <property type="entry name" value="PRK09347.1-1"/>
    <property type="match status" value="1"/>
</dbReference>
<evidence type="ECO:0000256" key="7">
    <source>
        <dbReference type="ARBA" id="ARBA00022801"/>
    </source>
</evidence>
<evidence type="ECO:0000256" key="9">
    <source>
        <dbReference type="HAMAP-Rule" id="MF_00223"/>
    </source>
</evidence>
<dbReference type="GO" id="GO:0005737">
    <property type="term" value="C:cytoplasm"/>
    <property type="evidence" value="ECO:0007669"/>
    <property type="project" value="TreeGrafter"/>
</dbReference>
<dbReference type="Proteomes" id="UP000226420">
    <property type="component" value="Unassembled WGS sequence"/>
</dbReference>
<dbReference type="RefSeq" id="WP_047781270.1">
    <property type="nucleotide sequence ID" value="NZ_FOLW01000008.1"/>
</dbReference>
<dbReference type="GO" id="GO:0006730">
    <property type="term" value="P:one-carbon metabolic process"/>
    <property type="evidence" value="ECO:0007669"/>
    <property type="project" value="UniProtKB-UniRule"/>
</dbReference>
<organism evidence="11 12">
    <name type="scientific">Pragia fontium DSM 5563 = ATCC 49100</name>
    <dbReference type="NCBI Taxonomy" id="1122977"/>
    <lineage>
        <taxon>Bacteria</taxon>
        <taxon>Pseudomonadati</taxon>
        <taxon>Pseudomonadota</taxon>
        <taxon>Gammaproteobacteria</taxon>
        <taxon>Enterobacterales</taxon>
        <taxon>Budviciaceae</taxon>
        <taxon>Pragia</taxon>
    </lineage>
</organism>
<feature type="binding site" evidence="9">
    <location>
        <position position="109"/>
    </location>
    <ligand>
        <name>Zn(2+)</name>
        <dbReference type="ChEBI" id="CHEBI:29105"/>
    </ligand>
</feature>
<dbReference type="InterPro" id="IPR043134">
    <property type="entry name" value="GTP-CH-I_N"/>
</dbReference>
<keyword evidence="8 9" id="KW-0862">Zinc</keyword>
<sequence length="222" mass="24739">MSSLSKEAILVHAALEARGLETPLRGPVLDATTRKTQIQEHMTSIMQLLNLDLSDDSLMETPKRIAKMYVDEIFSGLDYANFPKITLIENKMKVDEMVTVRDITLTSTCEHHFVTIDGKASVAYIPKDYVIGLSKINRIVQFFSQRPQVQERLTQQILLALQTLLGTTNVAVSIDATHYCVKSRGVCDATSSTSTTSLGGIFKSNPSTRQEFLRAVRYSSHL</sequence>
<dbReference type="InterPro" id="IPR018234">
    <property type="entry name" value="GTP_CycHdrlase_I_CS"/>
</dbReference>
<dbReference type="EMBL" id="FOLW01000008">
    <property type="protein sequence ID" value="SFD11191.1"/>
    <property type="molecule type" value="Genomic_DNA"/>
</dbReference>
<evidence type="ECO:0000256" key="2">
    <source>
        <dbReference type="ARBA" id="ARBA00005080"/>
    </source>
</evidence>
<dbReference type="NCBIfam" id="NF006826">
    <property type="entry name" value="PRK09347.1-3"/>
    <property type="match status" value="1"/>
</dbReference>
<evidence type="ECO:0000256" key="6">
    <source>
        <dbReference type="ARBA" id="ARBA00022723"/>
    </source>
</evidence>
<dbReference type="Gene3D" id="1.10.286.10">
    <property type="match status" value="1"/>
</dbReference>
<dbReference type="InterPro" id="IPR020602">
    <property type="entry name" value="GTP_CycHdrlase_I_dom"/>
</dbReference>
<dbReference type="GO" id="GO:0003934">
    <property type="term" value="F:GTP cyclohydrolase I activity"/>
    <property type="evidence" value="ECO:0007669"/>
    <property type="project" value="UniProtKB-UniRule"/>
</dbReference>
<dbReference type="HAMAP" id="MF_00223">
    <property type="entry name" value="FolE"/>
    <property type="match status" value="1"/>
</dbReference>
<dbReference type="GO" id="GO:0006729">
    <property type="term" value="P:tetrahydrobiopterin biosynthetic process"/>
    <property type="evidence" value="ECO:0007669"/>
    <property type="project" value="TreeGrafter"/>
</dbReference>
<feature type="domain" description="GTP cyclohydrolase I" evidence="10">
    <location>
        <begin position="38"/>
        <end position="216"/>
    </location>
</feature>
<dbReference type="InterPro" id="IPR001474">
    <property type="entry name" value="GTP_CycHdrlase_I"/>
</dbReference>
<keyword evidence="5 9" id="KW-0554">One-carbon metabolism</keyword>
<keyword evidence="7 9" id="KW-0378">Hydrolase</keyword>
<keyword evidence="9" id="KW-0547">Nucleotide-binding</keyword>
<evidence type="ECO:0000313" key="12">
    <source>
        <dbReference type="Proteomes" id="UP000226420"/>
    </source>
</evidence>
<dbReference type="Gene3D" id="3.30.1130.10">
    <property type="match status" value="1"/>
</dbReference>
<dbReference type="FunFam" id="1.10.286.10:FF:000002">
    <property type="entry name" value="GTP cyclohydrolase 1"/>
    <property type="match status" value="1"/>
</dbReference>
<evidence type="ECO:0000313" key="11">
    <source>
        <dbReference type="EMBL" id="SFD11191.1"/>
    </source>
</evidence>
<reference evidence="11 12" key="1">
    <citation type="submission" date="2016-10" db="EMBL/GenBank/DDBJ databases">
        <authorList>
            <person name="Varghese N."/>
            <person name="Submissions S."/>
        </authorList>
    </citation>
    <scope>NUCLEOTIDE SEQUENCE [LARGE SCALE GENOMIC DNA]</scope>
    <source>
        <strain evidence="11 12">DSM 5563</strain>
    </source>
</reference>
<protein>
    <recommendedName>
        <fullName evidence="9">GTP cyclohydrolase 1</fullName>
        <ecNumber evidence="9">3.5.4.16</ecNumber>
    </recommendedName>
    <alternativeName>
        <fullName evidence="9">GTP cyclohydrolase I</fullName>
        <shortName evidence="9">GTP-CH-I</shortName>
    </alternativeName>
</protein>
<keyword evidence="9" id="KW-0342">GTP-binding</keyword>
<dbReference type="GO" id="GO:0008270">
    <property type="term" value="F:zinc ion binding"/>
    <property type="evidence" value="ECO:0007669"/>
    <property type="project" value="UniProtKB-UniRule"/>
</dbReference>
<accession>A0AAJ4WBW1</accession>
<gene>
    <name evidence="9" type="primary">folE</name>
    <name evidence="11" type="ORF">SAMN02745723_10831</name>
</gene>
<comment type="catalytic activity">
    <reaction evidence="1 9">
        <text>GTP + H2O = 7,8-dihydroneopterin 3'-triphosphate + formate + H(+)</text>
        <dbReference type="Rhea" id="RHEA:17473"/>
        <dbReference type="ChEBI" id="CHEBI:15377"/>
        <dbReference type="ChEBI" id="CHEBI:15378"/>
        <dbReference type="ChEBI" id="CHEBI:15740"/>
        <dbReference type="ChEBI" id="CHEBI:37565"/>
        <dbReference type="ChEBI" id="CHEBI:58462"/>
        <dbReference type="EC" id="3.5.4.16"/>
    </reaction>
</comment>
<dbReference type="GO" id="GO:0005525">
    <property type="term" value="F:GTP binding"/>
    <property type="evidence" value="ECO:0007669"/>
    <property type="project" value="UniProtKB-KW"/>
</dbReference>
<feature type="binding site" evidence="9">
    <location>
        <position position="112"/>
    </location>
    <ligand>
        <name>Zn(2+)</name>
        <dbReference type="ChEBI" id="CHEBI:29105"/>
    </ligand>
</feature>
<dbReference type="PROSITE" id="PS00860">
    <property type="entry name" value="GTP_CYCLOHYDROL_1_2"/>
    <property type="match status" value="1"/>
</dbReference>
<dbReference type="AlphaFoldDB" id="A0AAJ4WBW1"/>
<evidence type="ECO:0000256" key="4">
    <source>
        <dbReference type="ARBA" id="ARBA00011857"/>
    </source>
</evidence>
<comment type="subunit">
    <text evidence="4">Toroid-shaped homodecamer, composed of two pentamers of five dimers.</text>
</comment>
<dbReference type="PANTHER" id="PTHR11109:SF7">
    <property type="entry name" value="GTP CYCLOHYDROLASE 1"/>
    <property type="match status" value="1"/>
</dbReference>
<evidence type="ECO:0000259" key="10">
    <source>
        <dbReference type="Pfam" id="PF01227"/>
    </source>
</evidence>
<dbReference type="InterPro" id="IPR043133">
    <property type="entry name" value="GTP-CH-I_C/QueF"/>
</dbReference>
<evidence type="ECO:0000256" key="8">
    <source>
        <dbReference type="ARBA" id="ARBA00022833"/>
    </source>
</evidence>
<evidence type="ECO:0000256" key="5">
    <source>
        <dbReference type="ARBA" id="ARBA00022563"/>
    </source>
</evidence>
<dbReference type="PROSITE" id="PS00859">
    <property type="entry name" value="GTP_CYCLOHYDROL_1_1"/>
    <property type="match status" value="1"/>
</dbReference>
<evidence type="ECO:0000256" key="1">
    <source>
        <dbReference type="ARBA" id="ARBA00001052"/>
    </source>
</evidence>
<comment type="pathway">
    <text evidence="2 9">Cofactor biosynthesis; 7,8-dihydroneopterin triphosphate biosynthesis; 7,8-dihydroneopterin triphosphate from GTP: step 1/1.</text>
</comment>